<evidence type="ECO:0000313" key="2">
    <source>
        <dbReference type="Proteomes" id="UP001500466"/>
    </source>
</evidence>
<evidence type="ECO:0000313" key="1">
    <source>
        <dbReference type="EMBL" id="GAA4957609.1"/>
    </source>
</evidence>
<name>A0ABP9GZP1_9ACTN</name>
<dbReference type="InterPro" id="IPR043758">
    <property type="entry name" value="DUF5703"/>
</dbReference>
<proteinExistence type="predicted"/>
<protein>
    <submittedName>
        <fullName evidence="1">Uncharacterized protein</fullName>
    </submittedName>
</protein>
<dbReference type="EMBL" id="BAABHS010000006">
    <property type="protein sequence ID" value="GAA4957609.1"/>
    <property type="molecule type" value="Genomic_DNA"/>
</dbReference>
<reference evidence="2" key="1">
    <citation type="journal article" date="2019" name="Int. J. Syst. Evol. Microbiol.">
        <title>The Global Catalogue of Microorganisms (GCM) 10K type strain sequencing project: providing services to taxonomists for standard genome sequencing and annotation.</title>
        <authorList>
            <consortium name="The Broad Institute Genomics Platform"/>
            <consortium name="The Broad Institute Genome Sequencing Center for Infectious Disease"/>
            <person name="Wu L."/>
            <person name="Ma J."/>
        </authorList>
    </citation>
    <scope>NUCLEOTIDE SEQUENCE [LARGE SCALE GENOMIC DNA]</scope>
    <source>
        <strain evidence="2">JCM 17986</strain>
    </source>
</reference>
<gene>
    <name evidence="1" type="ORF">GCM10023205_20020</name>
</gene>
<comment type="caution">
    <text evidence="1">The sequence shown here is derived from an EMBL/GenBank/DDBJ whole genome shotgun (WGS) entry which is preliminary data.</text>
</comment>
<accession>A0ABP9GZP1</accession>
<dbReference type="Pfam" id="PF18963">
    <property type="entry name" value="DUF5703"/>
    <property type="match status" value="1"/>
</dbReference>
<keyword evidence="2" id="KW-1185">Reference proteome</keyword>
<organism evidence="1 2">
    <name type="scientific">Yinghuangia aomiensis</name>
    <dbReference type="NCBI Taxonomy" id="676205"/>
    <lineage>
        <taxon>Bacteria</taxon>
        <taxon>Bacillati</taxon>
        <taxon>Actinomycetota</taxon>
        <taxon>Actinomycetes</taxon>
        <taxon>Kitasatosporales</taxon>
        <taxon>Streptomycetaceae</taxon>
        <taxon>Yinghuangia</taxon>
    </lineage>
</organism>
<dbReference type="Proteomes" id="UP001500466">
    <property type="component" value="Unassembled WGS sequence"/>
</dbReference>
<sequence>MPDYEFQQLHLPRGTSRSDARRILTEHAEYGLWELDRLTVRRDGSRRVVLRRRIIRQLRTI</sequence>
<dbReference type="RefSeq" id="WP_345674998.1">
    <property type="nucleotide sequence ID" value="NZ_BAABHS010000006.1"/>
</dbReference>